<evidence type="ECO:0000313" key="3">
    <source>
        <dbReference type="Proteomes" id="UP000305888"/>
    </source>
</evidence>
<accession>A0A5B8FWJ8</accession>
<dbReference type="Proteomes" id="UP000305888">
    <property type="component" value="Chromosome"/>
</dbReference>
<name>A0A5B8FWJ8_9RHOB</name>
<keyword evidence="2" id="KW-0808">Transferase</keyword>
<feature type="domain" description="Methyltransferase FkbM" evidence="1">
    <location>
        <begin position="109"/>
        <end position="229"/>
    </location>
</feature>
<proteinExistence type="predicted"/>
<gene>
    <name evidence="2" type="ORF">FDP22_03205</name>
</gene>
<dbReference type="PANTHER" id="PTHR34203:SF15">
    <property type="entry name" value="SLL1173 PROTEIN"/>
    <property type="match status" value="1"/>
</dbReference>
<dbReference type="OrthoDB" id="7542440at2"/>
<dbReference type="RefSeq" id="WP_138577578.1">
    <property type="nucleotide sequence ID" value="NZ_CP040818.1"/>
</dbReference>
<evidence type="ECO:0000313" key="2">
    <source>
        <dbReference type="EMBL" id="QDL90879.1"/>
    </source>
</evidence>
<dbReference type="PANTHER" id="PTHR34203">
    <property type="entry name" value="METHYLTRANSFERASE, FKBM FAMILY PROTEIN"/>
    <property type="match status" value="1"/>
</dbReference>
<evidence type="ECO:0000259" key="1">
    <source>
        <dbReference type="Pfam" id="PF05050"/>
    </source>
</evidence>
<dbReference type="Pfam" id="PF05050">
    <property type="entry name" value="Methyltransf_21"/>
    <property type="match status" value="1"/>
</dbReference>
<organism evidence="2 3">
    <name type="scientific">Paroceanicella profunda</name>
    <dbReference type="NCBI Taxonomy" id="2579971"/>
    <lineage>
        <taxon>Bacteria</taxon>
        <taxon>Pseudomonadati</taxon>
        <taxon>Pseudomonadota</taxon>
        <taxon>Alphaproteobacteria</taxon>
        <taxon>Rhodobacterales</taxon>
        <taxon>Paracoccaceae</taxon>
        <taxon>Paroceanicella</taxon>
    </lineage>
</organism>
<dbReference type="InterPro" id="IPR029063">
    <property type="entry name" value="SAM-dependent_MTases_sf"/>
</dbReference>
<dbReference type="InterPro" id="IPR052514">
    <property type="entry name" value="SAM-dependent_MTase"/>
</dbReference>
<dbReference type="KEGG" id="ppru:FDP22_03205"/>
<dbReference type="AlphaFoldDB" id="A0A5B8FWJ8"/>
<dbReference type="InterPro" id="IPR006342">
    <property type="entry name" value="FkbM_mtfrase"/>
</dbReference>
<keyword evidence="3" id="KW-1185">Reference proteome</keyword>
<dbReference type="GO" id="GO:0008168">
    <property type="term" value="F:methyltransferase activity"/>
    <property type="evidence" value="ECO:0007669"/>
    <property type="project" value="UniProtKB-KW"/>
</dbReference>
<dbReference type="SUPFAM" id="SSF53335">
    <property type="entry name" value="S-adenosyl-L-methionine-dependent methyltransferases"/>
    <property type="match status" value="1"/>
</dbReference>
<dbReference type="Gene3D" id="3.40.50.150">
    <property type="entry name" value="Vaccinia Virus protein VP39"/>
    <property type="match status" value="1"/>
</dbReference>
<protein>
    <submittedName>
        <fullName evidence="2">FkbM family methyltransferase</fullName>
    </submittedName>
</protein>
<dbReference type="GO" id="GO:0032259">
    <property type="term" value="P:methylation"/>
    <property type="evidence" value="ECO:0007669"/>
    <property type="project" value="UniProtKB-KW"/>
</dbReference>
<reference evidence="2 3" key="1">
    <citation type="submission" date="2019-06" db="EMBL/GenBank/DDBJ databases">
        <title>Genome sequence of Rhodobacteraceae bacterium D4M1.</title>
        <authorList>
            <person name="Cao J."/>
        </authorList>
    </citation>
    <scope>NUCLEOTIDE SEQUENCE [LARGE SCALE GENOMIC DNA]</scope>
    <source>
        <strain evidence="2 3">D4M1</strain>
    </source>
</reference>
<sequence>MDRIPTTDQMPFGDHALPGVVDSLRRMADHMPDGRLGLWGVSLLRKLCLAGREAPFDVTVFGSQKVRLHPGDNRCEKRAFAGIHLWDAEERDFLDTLVARAEGDFCFVDAGANVGLYTLSVRAACQARGVALKAVAVEPDPVNAGRLRFNLAASGASDVVHAPVALGAEAGSVRFASGGLSNRGEARVAESGDFEVPMRPLLDVVRDAGLPRIDAMKMDIEGVELPVLTAFLAHAPVALWPGHVVLETGRGPESEPVRLLVSRGYAPVLRTGINTILSLQARPARQQEPTDVET</sequence>
<dbReference type="NCBIfam" id="TIGR01444">
    <property type="entry name" value="fkbM_fam"/>
    <property type="match status" value="1"/>
</dbReference>
<keyword evidence="2" id="KW-0489">Methyltransferase</keyword>
<dbReference type="EMBL" id="CP040818">
    <property type="protein sequence ID" value="QDL90879.1"/>
    <property type="molecule type" value="Genomic_DNA"/>
</dbReference>